<reference evidence="3" key="2">
    <citation type="submission" date="2020-10" db="UniProtKB">
        <authorList>
            <consortium name="WormBaseParasite"/>
        </authorList>
    </citation>
    <scope>IDENTIFICATION</scope>
</reference>
<dbReference type="InterPro" id="IPR011001">
    <property type="entry name" value="Saposin-like"/>
</dbReference>
<dbReference type="AlphaFoldDB" id="A0A7E4VZ79"/>
<protein>
    <submittedName>
        <fullName evidence="3">Saposin B-type domain-containing protein</fullName>
    </submittedName>
</protein>
<organism evidence="2 3">
    <name type="scientific">Panagrellus redivivus</name>
    <name type="common">Microworm</name>
    <dbReference type="NCBI Taxonomy" id="6233"/>
    <lineage>
        <taxon>Eukaryota</taxon>
        <taxon>Metazoa</taxon>
        <taxon>Ecdysozoa</taxon>
        <taxon>Nematoda</taxon>
        <taxon>Chromadorea</taxon>
        <taxon>Rhabditida</taxon>
        <taxon>Tylenchina</taxon>
        <taxon>Panagrolaimomorpha</taxon>
        <taxon>Panagrolaimoidea</taxon>
        <taxon>Panagrolaimidae</taxon>
        <taxon>Panagrellus</taxon>
    </lineage>
</organism>
<dbReference type="Proteomes" id="UP000492821">
    <property type="component" value="Unassembled WGS sequence"/>
</dbReference>
<evidence type="ECO:0000313" key="2">
    <source>
        <dbReference type="Proteomes" id="UP000492821"/>
    </source>
</evidence>
<feature type="chain" id="PRO_5028917201" evidence="1">
    <location>
        <begin position="19"/>
        <end position="100"/>
    </location>
</feature>
<evidence type="ECO:0000313" key="3">
    <source>
        <dbReference type="WBParaSite" id="Pan_g5194.t1"/>
    </source>
</evidence>
<dbReference type="Gene3D" id="1.10.225.10">
    <property type="entry name" value="Saposin-like"/>
    <property type="match status" value="1"/>
</dbReference>
<evidence type="ECO:0000256" key="1">
    <source>
        <dbReference type="SAM" id="SignalP"/>
    </source>
</evidence>
<dbReference type="SUPFAM" id="SSF47862">
    <property type="entry name" value="Saposin"/>
    <property type="match status" value="1"/>
</dbReference>
<proteinExistence type="predicted"/>
<dbReference type="WBParaSite" id="Pan_g5194.t1">
    <property type="protein sequence ID" value="Pan_g5194.t1"/>
    <property type="gene ID" value="Pan_g5194"/>
</dbReference>
<keyword evidence="1" id="KW-0732">Signal</keyword>
<feature type="signal peptide" evidence="1">
    <location>
        <begin position="1"/>
        <end position="18"/>
    </location>
</feature>
<name>A0A7E4VZ79_PANRE</name>
<reference evidence="2" key="1">
    <citation type="journal article" date="2013" name="Genetics">
        <title>The draft genome and transcriptome of Panagrellus redivivus are shaped by the harsh demands of a free-living lifestyle.</title>
        <authorList>
            <person name="Srinivasan J."/>
            <person name="Dillman A.R."/>
            <person name="Macchietto M.G."/>
            <person name="Heikkinen L."/>
            <person name="Lakso M."/>
            <person name="Fracchia K.M."/>
            <person name="Antoshechkin I."/>
            <person name="Mortazavi A."/>
            <person name="Wong G."/>
            <person name="Sternberg P.W."/>
        </authorList>
    </citation>
    <scope>NUCLEOTIDE SEQUENCE [LARGE SCALE GENOMIC DNA]</scope>
    <source>
        <strain evidence="2">MT8872</strain>
    </source>
</reference>
<sequence length="100" mass="10329">MNAVTVLVFAAFAAVALSDPDPCTGCLENMVDIRAELGNDGKGASVDALLAALKHACEKRYPDKLLECYTASISQAPAVEALLDAGKSDKEICVAAGRCA</sequence>
<accession>A0A7E4VZ79</accession>
<keyword evidence="2" id="KW-1185">Reference proteome</keyword>